<comment type="caution">
    <text evidence="1">The sequence shown here is derived from an EMBL/GenBank/DDBJ whole genome shotgun (WGS) entry which is preliminary data.</text>
</comment>
<reference evidence="1" key="1">
    <citation type="submission" date="2019-08" db="EMBL/GenBank/DDBJ databases">
        <authorList>
            <person name="Kucharzyk K."/>
            <person name="Murdoch R.W."/>
            <person name="Higgins S."/>
            <person name="Loffler F."/>
        </authorList>
    </citation>
    <scope>NUCLEOTIDE SEQUENCE</scope>
</reference>
<proteinExistence type="predicted"/>
<organism evidence="1">
    <name type="scientific">bioreactor metagenome</name>
    <dbReference type="NCBI Taxonomy" id="1076179"/>
    <lineage>
        <taxon>unclassified sequences</taxon>
        <taxon>metagenomes</taxon>
        <taxon>ecological metagenomes</taxon>
    </lineage>
</organism>
<protein>
    <submittedName>
        <fullName evidence="1">Uncharacterized protein</fullName>
    </submittedName>
</protein>
<accession>A0A645B4W1</accession>
<dbReference type="AlphaFoldDB" id="A0A645B4W1"/>
<name>A0A645B4W1_9ZZZZ</name>
<dbReference type="EMBL" id="VSSQ01015921">
    <property type="protein sequence ID" value="MPM56764.1"/>
    <property type="molecule type" value="Genomic_DNA"/>
</dbReference>
<sequence length="437" mass="48993">MLFFDHQRFFLDDGEQLTLVIENALQIVHALAQHAILFQNLIAFQTGQTLETHVQNRLRLPLGEAEALYELLPRLVWTCALLDEVYNLVDVVQRDDEAFQNMEALLRAVEVIGRAAGDNVFLMLEIIIEHIAQRQYLRFAIHQHEHDHAEGGLQIGVFIELVENDAAVDVLFQFDHDTHARAVGFITQVGDALNALFVHKLRNALHKPRLVHLIGDLGDDDAAPASAVGLDLRAGADDDAAPAGAVGARDPTHAHDNAAGRKIRAGQILHKRVAVKFRVIDQGAERVDRLAEVMRRDICRHADGDTAGTVDENIGISARQHGRLHERFVKVWHEVDGVLVDIRHHLARHLRQPRFGIAHRRRAVSVHTAEVAVAFYKHIARREILRKANHRVIDRGIAMRVIFAQAVADDTRALAEGFIRLQSQLVHRVENAPVDGL</sequence>
<gene>
    <name evidence="1" type="ORF">SDC9_103578</name>
</gene>
<evidence type="ECO:0000313" key="1">
    <source>
        <dbReference type="EMBL" id="MPM56764.1"/>
    </source>
</evidence>